<dbReference type="Gene3D" id="1.10.357.10">
    <property type="entry name" value="Tetracycline Repressor, domain 2"/>
    <property type="match status" value="1"/>
</dbReference>
<evidence type="ECO:0000256" key="3">
    <source>
        <dbReference type="ARBA" id="ARBA00023163"/>
    </source>
</evidence>
<proteinExistence type="predicted"/>
<dbReference type="InterPro" id="IPR009057">
    <property type="entry name" value="Homeodomain-like_sf"/>
</dbReference>
<dbReference type="Gene3D" id="1.10.10.60">
    <property type="entry name" value="Homeodomain-like"/>
    <property type="match status" value="1"/>
</dbReference>
<keyword evidence="3" id="KW-0804">Transcription</keyword>
<keyword evidence="1" id="KW-0805">Transcription regulation</keyword>
<keyword evidence="8" id="KW-1185">Reference proteome</keyword>
<dbReference type="InterPro" id="IPR050109">
    <property type="entry name" value="HTH-type_TetR-like_transc_reg"/>
</dbReference>
<keyword evidence="2 4" id="KW-0238">DNA-binding</keyword>
<dbReference type="Proteomes" id="UP000195913">
    <property type="component" value="Unassembled WGS sequence"/>
</dbReference>
<evidence type="ECO:0000313" key="7">
    <source>
        <dbReference type="EMBL" id="SJM52846.1"/>
    </source>
</evidence>
<reference evidence="7 8" key="1">
    <citation type="submission" date="2017-02" db="EMBL/GenBank/DDBJ databases">
        <authorList>
            <person name="Peterson S.W."/>
        </authorList>
    </citation>
    <scope>NUCLEOTIDE SEQUENCE [LARGE SCALE GENOMIC DNA]</scope>
    <source>
        <strain evidence="7 8">B Ar 00.02</strain>
    </source>
</reference>
<dbReference type="PANTHER" id="PTHR30055:SF234">
    <property type="entry name" value="HTH-TYPE TRANSCRIPTIONAL REGULATOR BETI"/>
    <property type="match status" value="1"/>
</dbReference>
<dbReference type="PROSITE" id="PS50977">
    <property type="entry name" value="HTH_TETR_2"/>
    <property type="match status" value="1"/>
</dbReference>
<name>A0A1R4FAE6_9MICC</name>
<feature type="domain" description="HTH tetR-type" evidence="6">
    <location>
        <begin position="11"/>
        <end position="71"/>
    </location>
</feature>
<dbReference type="EMBL" id="FUHW01000014">
    <property type="protein sequence ID" value="SJM52846.1"/>
    <property type="molecule type" value="Genomic_DNA"/>
</dbReference>
<evidence type="ECO:0000313" key="8">
    <source>
        <dbReference type="Proteomes" id="UP000195913"/>
    </source>
</evidence>
<dbReference type="AlphaFoldDB" id="A0A1R4FAE6"/>
<evidence type="ECO:0000256" key="5">
    <source>
        <dbReference type="SAM" id="MobiDB-lite"/>
    </source>
</evidence>
<evidence type="ECO:0000259" key="6">
    <source>
        <dbReference type="PROSITE" id="PS50977"/>
    </source>
</evidence>
<protein>
    <submittedName>
        <fullName evidence="7">Transcriptional regulator, TetR family</fullName>
    </submittedName>
</protein>
<dbReference type="GO" id="GO:0003700">
    <property type="term" value="F:DNA-binding transcription factor activity"/>
    <property type="evidence" value="ECO:0007669"/>
    <property type="project" value="TreeGrafter"/>
</dbReference>
<evidence type="ECO:0000256" key="1">
    <source>
        <dbReference type="ARBA" id="ARBA00023015"/>
    </source>
</evidence>
<feature type="region of interest" description="Disordered" evidence="5">
    <location>
        <begin position="199"/>
        <end position="221"/>
    </location>
</feature>
<organism evidence="7 8">
    <name type="scientific">Arthrobacter rhombi</name>
    <dbReference type="NCBI Taxonomy" id="71253"/>
    <lineage>
        <taxon>Bacteria</taxon>
        <taxon>Bacillati</taxon>
        <taxon>Actinomycetota</taxon>
        <taxon>Actinomycetes</taxon>
        <taxon>Micrococcales</taxon>
        <taxon>Micrococcaceae</taxon>
        <taxon>Arthrobacter</taxon>
    </lineage>
</organism>
<feature type="compositionally biased region" description="Low complexity" evidence="5">
    <location>
        <begin position="208"/>
        <end position="221"/>
    </location>
</feature>
<evidence type="ECO:0000256" key="2">
    <source>
        <dbReference type="ARBA" id="ARBA00023125"/>
    </source>
</evidence>
<sequence>MSAGRARFTGMENIVTVPEEALRLLVERGFDATSVDQLAAVLGISRSTFFRRYLSKEDMVFADMETVIAGVHRELAAPGRRLADRLAAAALWVFDHHTSRPQASLLRFELLQEVPALRDRELVSTHRYERAFRHGLRAALDVEPGLDDVNLAITSYAASVVAVHNAFLRSWLNTCDDGLRAGLVSELAKLAALHVPRLQEQAPETQQGSPSPGVVVTVSSSGTGTEEIIEAVRRALDQPSGHPPSTL</sequence>
<dbReference type="Pfam" id="PF00440">
    <property type="entry name" value="TetR_N"/>
    <property type="match status" value="1"/>
</dbReference>
<dbReference type="InterPro" id="IPR001647">
    <property type="entry name" value="HTH_TetR"/>
</dbReference>
<feature type="DNA-binding region" description="H-T-H motif" evidence="4">
    <location>
        <begin position="34"/>
        <end position="53"/>
    </location>
</feature>
<gene>
    <name evidence="7" type="ORF">FM101_03000</name>
</gene>
<dbReference type="SUPFAM" id="SSF46689">
    <property type="entry name" value="Homeodomain-like"/>
    <property type="match status" value="1"/>
</dbReference>
<evidence type="ECO:0000256" key="4">
    <source>
        <dbReference type="PROSITE-ProRule" id="PRU00335"/>
    </source>
</evidence>
<dbReference type="PANTHER" id="PTHR30055">
    <property type="entry name" value="HTH-TYPE TRANSCRIPTIONAL REGULATOR RUTR"/>
    <property type="match status" value="1"/>
</dbReference>
<dbReference type="GO" id="GO:0000976">
    <property type="term" value="F:transcription cis-regulatory region binding"/>
    <property type="evidence" value="ECO:0007669"/>
    <property type="project" value="TreeGrafter"/>
</dbReference>
<accession>A0A1R4FAE6</accession>